<feature type="coiled-coil region" evidence="1">
    <location>
        <begin position="151"/>
        <end position="221"/>
    </location>
</feature>
<accession>A0AAU8H164</accession>
<organism evidence="2">
    <name type="scientific">Thermodesulfovibrio obliviosus</name>
    <dbReference type="NCBI Taxonomy" id="3118332"/>
    <lineage>
        <taxon>Bacteria</taxon>
        <taxon>Pseudomonadati</taxon>
        <taxon>Nitrospirota</taxon>
        <taxon>Thermodesulfovibrionia</taxon>
        <taxon>Thermodesulfovibrionales</taxon>
        <taxon>Thermodesulfovibrionaceae</taxon>
        <taxon>Thermodesulfovibrio</taxon>
    </lineage>
</organism>
<gene>
    <name evidence="2" type="ORF">V4D31_08630</name>
</gene>
<evidence type="ECO:0000256" key="1">
    <source>
        <dbReference type="SAM" id="Coils"/>
    </source>
</evidence>
<dbReference type="RefSeq" id="WP_353686041.1">
    <property type="nucleotide sequence ID" value="NZ_CP144374.1"/>
</dbReference>
<evidence type="ECO:0000313" key="2">
    <source>
        <dbReference type="EMBL" id="XCH48395.1"/>
    </source>
</evidence>
<dbReference type="AlphaFoldDB" id="A0AAU8H164"/>
<dbReference type="EMBL" id="CP144374">
    <property type="protein sequence ID" value="XCH48395.1"/>
    <property type="molecule type" value="Genomic_DNA"/>
</dbReference>
<dbReference type="KEGG" id="tob:V4D31_08630"/>
<sequence>MNEKLDKWKIMWNDIFYTFFSWQILDDIIWMFKNNPNLHSMDLTPIEHIRRFYIEAALMRLRKYLQPSAISLRHGDINLPILLMEKLMEKEKEINNNKEINNLIHVMCGFKEIREFTIKKFIENIIKILEECRTHENIENFIFDIFAPETAKIFKNEIDNFRKSVNDLKEKLKEVIESLENLNRKDLNEKLEEIDGLKQKIENAKKEYQEIIEKRIRLFNSIETHLYERVEKEHPEEVILPENLPENERDAYYKTSLDLCLYKYYPDIKKKLDEIDNNILTNLNTINKSIELICLKLIFGKLWIICDKYIAHPSRESFDISVSISLEEIRNAVEEVIKEAFALIEGGYLVSLTPVYQGRDYLSIFKVPWLPPAYPEK</sequence>
<keyword evidence="1" id="KW-0175">Coiled coil</keyword>
<protein>
    <submittedName>
        <fullName evidence="2">Uncharacterized protein</fullName>
    </submittedName>
</protein>
<proteinExistence type="predicted"/>
<name>A0AAU8H164_9BACT</name>
<reference evidence="2" key="1">
    <citation type="submission" date="2024-01" db="EMBL/GenBank/DDBJ databases">
        <title>The first autotrophic representatives of the genus Thermodesulfovibrio.</title>
        <authorList>
            <person name="Maltseva A.I."/>
            <person name="Elcheninov A.G."/>
            <person name="Kublanov I.V."/>
            <person name="Lebedinsky A.V."/>
            <person name="Frolov E.N."/>
        </authorList>
    </citation>
    <scope>NUCLEOTIDE SEQUENCE</scope>
    <source>
        <strain evidence="2">3462-1</strain>
    </source>
</reference>